<name>E2C2V9_HARSA</name>
<evidence type="ECO:0000259" key="1">
    <source>
        <dbReference type="Pfam" id="PF16087"/>
    </source>
</evidence>
<protein>
    <recommendedName>
        <fullName evidence="1">DUF4817 domain-containing protein</fullName>
    </recommendedName>
</protein>
<feature type="non-terminal residue" evidence="2">
    <location>
        <position position="88"/>
    </location>
</feature>
<evidence type="ECO:0000313" key="3">
    <source>
        <dbReference type="Proteomes" id="UP000008237"/>
    </source>
</evidence>
<dbReference type="EMBL" id="GL452230">
    <property type="protein sequence ID" value="EFN77721.1"/>
    <property type="molecule type" value="Genomic_DNA"/>
</dbReference>
<proteinExistence type="predicted"/>
<dbReference type="Pfam" id="PF16087">
    <property type="entry name" value="DUF4817"/>
    <property type="match status" value="1"/>
</dbReference>
<evidence type="ECO:0000313" key="2">
    <source>
        <dbReference type="EMBL" id="EFN77721.1"/>
    </source>
</evidence>
<dbReference type="InParanoid" id="E2C2V9"/>
<dbReference type="AlphaFoldDB" id="E2C2V9"/>
<reference evidence="2 3" key="1">
    <citation type="journal article" date="2010" name="Science">
        <title>Genomic comparison of the ants Camponotus floridanus and Harpegnathos saltator.</title>
        <authorList>
            <person name="Bonasio R."/>
            <person name="Zhang G."/>
            <person name="Ye C."/>
            <person name="Mutti N.S."/>
            <person name="Fang X."/>
            <person name="Qin N."/>
            <person name="Donahue G."/>
            <person name="Yang P."/>
            <person name="Li Q."/>
            <person name="Li C."/>
            <person name="Zhang P."/>
            <person name="Huang Z."/>
            <person name="Berger S.L."/>
            <person name="Reinberg D."/>
            <person name="Wang J."/>
            <person name="Liebig J."/>
        </authorList>
    </citation>
    <scope>NUCLEOTIDE SEQUENCE [LARGE SCALE GENOMIC DNA]</scope>
    <source>
        <strain evidence="2 3">R22 G/1</strain>
    </source>
</reference>
<dbReference type="Proteomes" id="UP000008237">
    <property type="component" value="Unassembled WGS sequence"/>
</dbReference>
<organism evidence="3">
    <name type="scientific">Harpegnathos saltator</name>
    <name type="common">Jerdon's jumping ant</name>
    <dbReference type="NCBI Taxonomy" id="610380"/>
    <lineage>
        <taxon>Eukaryota</taxon>
        <taxon>Metazoa</taxon>
        <taxon>Ecdysozoa</taxon>
        <taxon>Arthropoda</taxon>
        <taxon>Hexapoda</taxon>
        <taxon>Insecta</taxon>
        <taxon>Pterygota</taxon>
        <taxon>Neoptera</taxon>
        <taxon>Endopterygota</taxon>
        <taxon>Hymenoptera</taxon>
        <taxon>Apocrita</taxon>
        <taxon>Aculeata</taxon>
        <taxon>Formicoidea</taxon>
        <taxon>Formicidae</taxon>
        <taxon>Ponerinae</taxon>
        <taxon>Ponerini</taxon>
        <taxon>Harpegnathos</taxon>
    </lineage>
</organism>
<feature type="domain" description="DUF4817" evidence="1">
    <location>
        <begin position="5"/>
        <end position="58"/>
    </location>
</feature>
<sequence length="88" mass="10225">MDYVTVQEKIEMIFIYGECRRNFDDAVNLYAERFPERVRLRSSFVRVVTQFCTDGSVQLKKRSLRVTVCEENNQISVLAVVAHNPHAS</sequence>
<dbReference type="InterPro" id="IPR032135">
    <property type="entry name" value="DUF4817"/>
</dbReference>
<dbReference type="OrthoDB" id="7697359at2759"/>
<accession>E2C2V9</accession>
<gene>
    <name evidence="2" type="ORF">EAI_08667</name>
</gene>
<keyword evidence="3" id="KW-1185">Reference proteome</keyword>